<dbReference type="KEGG" id="mng:MNEG_14534"/>
<keyword evidence="7" id="KW-1185">Reference proteome</keyword>
<dbReference type="AlphaFoldDB" id="A0A0D2J009"/>
<evidence type="ECO:0000256" key="5">
    <source>
        <dbReference type="SAM" id="Phobius"/>
    </source>
</evidence>
<accession>A0A0D2J009</accession>
<dbReference type="STRING" id="145388.A0A0D2J009"/>
<dbReference type="RefSeq" id="XP_013892447.1">
    <property type="nucleotide sequence ID" value="XM_014036993.1"/>
</dbReference>
<name>A0A0D2J009_9CHLO</name>
<keyword evidence="4 5" id="KW-0472">Membrane</keyword>
<evidence type="ECO:0000313" key="7">
    <source>
        <dbReference type="Proteomes" id="UP000054498"/>
    </source>
</evidence>
<proteinExistence type="predicted"/>
<dbReference type="Proteomes" id="UP000054498">
    <property type="component" value="Unassembled WGS sequence"/>
</dbReference>
<evidence type="ECO:0000256" key="2">
    <source>
        <dbReference type="ARBA" id="ARBA00022692"/>
    </source>
</evidence>
<organism evidence="6 7">
    <name type="scientific">Monoraphidium neglectum</name>
    <dbReference type="NCBI Taxonomy" id="145388"/>
    <lineage>
        <taxon>Eukaryota</taxon>
        <taxon>Viridiplantae</taxon>
        <taxon>Chlorophyta</taxon>
        <taxon>core chlorophytes</taxon>
        <taxon>Chlorophyceae</taxon>
        <taxon>CS clade</taxon>
        <taxon>Sphaeropleales</taxon>
        <taxon>Selenastraceae</taxon>
        <taxon>Monoraphidium</taxon>
    </lineage>
</organism>
<evidence type="ECO:0000256" key="4">
    <source>
        <dbReference type="ARBA" id="ARBA00023136"/>
    </source>
</evidence>
<evidence type="ECO:0000256" key="3">
    <source>
        <dbReference type="ARBA" id="ARBA00022989"/>
    </source>
</evidence>
<sequence length="109" mass="12112">MADCSVQQSVWRPFALRRTFCLSAGAVFVVSVALLAGLSKYEPAKEADIEGVVHPAHVAQYYSWLQDTLFMVFIGFGFLMTFLRRYGFSAVGLNFFMSAIAMVEDQATP</sequence>
<dbReference type="EMBL" id="KK104779">
    <property type="protein sequence ID" value="KIY93427.1"/>
    <property type="molecule type" value="Genomic_DNA"/>
</dbReference>
<gene>
    <name evidence="6" type="ORF">MNEG_14534</name>
</gene>
<protein>
    <submittedName>
        <fullName evidence="6">Rh protein, CO2-responsive</fullName>
    </submittedName>
</protein>
<dbReference type="GO" id="GO:0016020">
    <property type="term" value="C:membrane"/>
    <property type="evidence" value="ECO:0007669"/>
    <property type="project" value="UniProtKB-SubCell"/>
</dbReference>
<dbReference type="Gene3D" id="1.10.3430.10">
    <property type="entry name" value="Ammonium transporter AmtB like domains"/>
    <property type="match status" value="1"/>
</dbReference>
<evidence type="ECO:0000256" key="1">
    <source>
        <dbReference type="ARBA" id="ARBA00004141"/>
    </source>
</evidence>
<dbReference type="OrthoDB" id="534912at2759"/>
<evidence type="ECO:0000313" key="6">
    <source>
        <dbReference type="EMBL" id="KIY93427.1"/>
    </source>
</evidence>
<comment type="subcellular location">
    <subcellularLocation>
        <location evidence="1">Membrane</location>
        <topology evidence="1">Multi-pass membrane protein</topology>
    </subcellularLocation>
</comment>
<keyword evidence="2 5" id="KW-0812">Transmembrane</keyword>
<dbReference type="GeneID" id="25732106"/>
<dbReference type="InterPro" id="IPR029020">
    <property type="entry name" value="Ammonium/urea_transptr"/>
</dbReference>
<feature type="transmembrane region" description="Helical" evidence="5">
    <location>
        <begin position="61"/>
        <end position="79"/>
    </location>
</feature>
<reference evidence="6 7" key="1">
    <citation type="journal article" date="2013" name="BMC Genomics">
        <title>Reconstruction of the lipid metabolism for the microalga Monoraphidium neglectum from its genome sequence reveals characteristics suitable for biofuel production.</title>
        <authorList>
            <person name="Bogen C."/>
            <person name="Al-Dilaimi A."/>
            <person name="Albersmeier A."/>
            <person name="Wichmann J."/>
            <person name="Grundmann M."/>
            <person name="Rupp O."/>
            <person name="Lauersen K.J."/>
            <person name="Blifernez-Klassen O."/>
            <person name="Kalinowski J."/>
            <person name="Goesmann A."/>
            <person name="Mussgnug J.H."/>
            <person name="Kruse O."/>
        </authorList>
    </citation>
    <scope>NUCLEOTIDE SEQUENCE [LARGE SCALE GENOMIC DNA]</scope>
    <source>
        <strain evidence="6 7">SAG 48.87</strain>
    </source>
</reference>
<keyword evidence="3 5" id="KW-1133">Transmembrane helix</keyword>
<feature type="transmembrane region" description="Helical" evidence="5">
    <location>
        <begin position="86"/>
        <end position="103"/>
    </location>
</feature>
<feature type="transmembrane region" description="Helical" evidence="5">
    <location>
        <begin position="20"/>
        <end position="41"/>
    </location>
</feature>